<dbReference type="OrthoDB" id="10255522at2759"/>
<feature type="coiled-coil region" evidence="1">
    <location>
        <begin position="65"/>
        <end position="95"/>
    </location>
</feature>
<dbReference type="EMBL" id="VOIH02000012">
    <property type="protein sequence ID" value="KAF3431132.1"/>
    <property type="molecule type" value="Genomic_DNA"/>
</dbReference>
<evidence type="ECO:0000256" key="1">
    <source>
        <dbReference type="SAM" id="Coils"/>
    </source>
</evidence>
<dbReference type="SUPFAM" id="SSF57997">
    <property type="entry name" value="Tropomyosin"/>
    <property type="match status" value="1"/>
</dbReference>
<keyword evidence="1" id="KW-0175">Coiled coil</keyword>
<comment type="caution">
    <text evidence="2">The sequence shown here is derived from an EMBL/GenBank/DDBJ whole genome shotgun (WGS) entry which is preliminary data.</text>
</comment>
<feature type="coiled-coil region" evidence="1">
    <location>
        <begin position="1018"/>
        <end position="1142"/>
    </location>
</feature>
<organism evidence="2 3">
    <name type="scientific">Rhamnella rubrinervis</name>
    <dbReference type="NCBI Taxonomy" id="2594499"/>
    <lineage>
        <taxon>Eukaryota</taxon>
        <taxon>Viridiplantae</taxon>
        <taxon>Streptophyta</taxon>
        <taxon>Embryophyta</taxon>
        <taxon>Tracheophyta</taxon>
        <taxon>Spermatophyta</taxon>
        <taxon>Magnoliopsida</taxon>
        <taxon>eudicotyledons</taxon>
        <taxon>Gunneridae</taxon>
        <taxon>Pentapetalae</taxon>
        <taxon>rosids</taxon>
        <taxon>fabids</taxon>
        <taxon>Rosales</taxon>
        <taxon>Rhamnaceae</taxon>
        <taxon>rhamnoid group</taxon>
        <taxon>Rhamneae</taxon>
        <taxon>Rhamnella</taxon>
    </lineage>
</organism>
<keyword evidence="3" id="KW-1185">Reference proteome</keyword>
<gene>
    <name evidence="2" type="ORF">FNV43_RR25862</name>
</gene>
<protein>
    <submittedName>
        <fullName evidence="2">Uncharacterized protein</fullName>
    </submittedName>
</protein>
<evidence type="ECO:0000313" key="2">
    <source>
        <dbReference type="EMBL" id="KAF3431132.1"/>
    </source>
</evidence>
<evidence type="ECO:0000313" key="3">
    <source>
        <dbReference type="Proteomes" id="UP000796880"/>
    </source>
</evidence>
<feature type="coiled-coil region" evidence="1">
    <location>
        <begin position="332"/>
        <end position="463"/>
    </location>
</feature>
<dbReference type="Gene3D" id="1.10.287.1490">
    <property type="match status" value="1"/>
</dbReference>
<dbReference type="PANTHER" id="PTHR43939">
    <property type="entry name" value="COILED-COIL DOMAIN-CONTAINING PROTEIN 158"/>
    <property type="match status" value="1"/>
</dbReference>
<name>A0A8K0DHK0_9ROSA</name>
<feature type="coiled-coil region" evidence="1">
    <location>
        <begin position="1193"/>
        <end position="1227"/>
    </location>
</feature>
<dbReference type="PANTHER" id="PTHR43939:SF68">
    <property type="entry name" value="CENTROSOMAL PROTEIN OF 290 KDA-LIKE"/>
    <property type="match status" value="1"/>
</dbReference>
<accession>A0A8K0DHK0</accession>
<dbReference type="Proteomes" id="UP000796880">
    <property type="component" value="Unassembled WGS sequence"/>
</dbReference>
<proteinExistence type="predicted"/>
<sequence length="1470" mass="164453">MLETVNAELGKTKVELEHEKMRSANTKEKLTVAVTKGKALVQHRDSLKHLLAEKTSELEKCLVELKEKSSALEAAELSKEELARSENLVASLQETLLQRNMVLQKVEEILSETELPEEVLSLDVVERFRWLIDDKNKLKGVSFEINKVKDAVSSIHLPETVSSSNLESQVCWLIESFSQAKAELNVLQDEISTAREVAQKEIDCLTASLSAELQTKDYLQSELDDMASKFKDIVEKEHQLFLEKDRIVKILLEASGTAMDNEGVDQPSSEIPMLMERCFEKIKEQSGASLGSSHIDMELCEEVQSHLYVRDQELMLCKLLLEEEMLARTLEVKNLSDELRIVSQELVALKEEKVSVQKDLERSEEKSALLREKLSMAVKKGKGLVQDRENLKLLLDEKNSEIEKLRHELQKQESALADSRDHITSLSTDVERIPKLELDLATMKEQRDQLEQFLMESNNMLQRVIQSIEEIVLPVGSVFEEPVGKVNWIAGYIGECQDAKAQTEKELVKVKEEANTLTSNLAEAQANIKSLEDALSLAENDLSQLAEEKRKIEVVKNNVEQELQKAIAEASFHSSKSAEVYASKHSLEDALSLAENNISMLLSEKESALASRASAETELDKVKEEVVTQTSKLTEAYKTIRSLEEALSQLETNVTLLTKQNEDAQVGRTNLENELKKLQEEAESLDGKLADANVTTKSLEDALLKAENNISALEGEKRTAEEEILMLNSKLNSSIEELAGSNGSLKSRSVELTGHFNDLQVLVNDDTLLSKVKGCFEKKFDSLKDIDLILKNVRDHFVGMGLEGMQKHQVMEEDSYVTKSFSDGFIDVFNLEKDNNEVQIADVDDVSSFRKIVEALQLRDKTLAEKFEHCSSFIDKFIAALLRKLQAMRDEAFEHTETLKEKLNSLEIYKQEQKNTIAVLESDVATLLSACTDATRELQFDVKNNLLELSSLPELEKLKHSLSLGIGESGEGLPEEGQQSLDGSKYVKATDTLLLATRKVRALSKQFERTTNFAASTIVDLQNNLKEARNGYEKAIGERDLKQNRVSKLEADVDVLQKTCSELKLIVEDLKEARTSYEKAIEERDLKQNRVSKLEADIELLQNSCSELRLMLEDSRTKEDKLKEREAEVSSLQNSLMMKEQDAEDSLLSASQLKALFDKIGGIQISMDESEVGDLKPHNSSHVEKLFYIIDNVPDLQHQIKLLSSEKEELQATLASHTSEIQHLKDEVESHVRYKLDSEKMETELSAVIFTLEKLIGKLGGDSLVGDQKSSGVKGLLSVVEQQVMALFLESESSKSKAQELGAKFVGSQKIVDELSTKVKLLEDSLQGRAAQAEIIQERSIFEAPALPTGPEISEVEDAGSLGKKAIAPVPPAAHVRTMRKGSTDHLALDIDAESSRLISNEEETNEDKGHVFKSLNTSGFIPKQGKMVADRIDGIWVSGGRVLMSRPGARLGLIAYWLVVHIWLLGTIL</sequence>
<feature type="coiled-coil region" evidence="1">
    <location>
        <begin position="493"/>
        <end position="737"/>
    </location>
</feature>
<reference evidence="2" key="1">
    <citation type="submission" date="2020-03" db="EMBL/GenBank/DDBJ databases">
        <title>A high-quality chromosome-level genome assembly of a woody plant with both climbing and erect habits, Rhamnella rubrinervis.</title>
        <authorList>
            <person name="Lu Z."/>
            <person name="Yang Y."/>
            <person name="Zhu X."/>
            <person name="Sun Y."/>
        </authorList>
    </citation>
    <scope>NUCLEOTIDE SEQUENCE</scope>
    <source>
        <strain evidence="2">BYM</strain>
        <tissue evidence="2">Leaf</tissue>
    </source>
</reference>